<dbReference type="EMBL" id="FXXI01000001">
    <property type="protein sequence ID" value="SMR99166.1"/>
    <property type="molecule type" value="Genomic_DNA"/>
</dbReference>
<protein>
    <submittedName>
        <fullName evidence="3">Uncharacterized protein</fullName>
    </submittedName>
</protein>
<evidence type="ECO:0000313" key="4">
    <source>
        <dbReference type="Proteomes" id="UP000196125"/>
    </source>
</evidence>
<dbReference type="OrthoDB" id="5917376at2"/>
<keyword evidence="1" id="KW-0812">Transmembrane</keyword>
<dbReference type="EMBL" id="JAWRCO010000001">
    <property type="protein sequence ID" value="MDW6004036.1"/>
    <property type="molecule type" value="Genomic_DNA"/>
</dbReference>
<gene>
    <name evidence="2" type="ORF">SBX37_14345</name>
    <name evidence="3" type="ORF">VIM7927_00389</name>
</gene>
<organism evidence="3 4">
    <name type="scientific">Vibrio mangrovi</name>
    <dbReference type="NCBI Taxonomy" id="474394"/>
    <lineage>
        <taxon>Bacteria</taxon>
        <taxon>Pseudomonadati</taxon>
        <taxon>Pseudomonadota</taxon>
        <taxon>Gammaproteobacteria</taxon>
        <taxon>Vibrionales</taxon>
        <taxon>Vibrionaceae</taxon>
        <taxon>Vibrio</taxon>
    </lineage>
</organism>
<sequence length="119" mass="13642">MAAEKLTKQRLIHIIVILSVLSAAFFWRTYRYADPVQLHCDLQCSFSIDGHSVHIVTDAETGMISIFPAQKSWSVTEFPAINREDKNGQMKLVFMPDGQSQFTLVINAYEKYVVQMKTR</sequence>
<evidence type="ECO:0000313" key="5">
    <source>
        <dbReference type="Proteomes" id="UP001283366"/>
    </source>
</evidence>
<feature type="transmembrane region" description="Helical" evidence="1">
    <location>
        <begin position="12"/>
        <end position="30"/>
    </location>
</feature>
<dbReference type="Proteomes" id="UP001283366">
    <property type="component" value="Unassembled WGS sequence"/>
</dbReference>
<reference evidence="2 5" key="2">
    <citation type="submission" date="2023-11" db="EMBL/GenBank/DDBJ databases">
        <title>Plant-associative lifestyle of Vibrio porteresiae and its evolutionary dynamics.</title>
        <authorList>
            <person name="Rameshkumar N."/>
            <person name="Kirti K."/>
        </authorList>
    </citation>
    <scope>NUCLEOTIDE SEQUENCE [LARGE SCALE GENOMIC DNA]</scope>
    <source>
        <strain evidence="2 5">MSSRF38</strain>
    </source>
</reference>
<accession>A0A1Y6INE6</accession>
<dbReference type="RefSeq" id="WP_087479220.1">
    <property type="nucleotide sequence ID" value="NZ_AP024883.1"/>
</dbReference>
<keyword evidence="5" id="KW-1185">Reference proteome</keyword>
<reference evidence="3 4" key="1">
    <citation type="submission" date="2017-05" db="EMBL/GenBank/DDBJ databases">
        <authorList>
            <person name="Song R."/>
            <person name="Chenine A.L."/>
            <person name="Ruprecht R.M."/>
        </authorList>
    </citation>
    <scope>NUCLEOTIDE SEQUENCE [LARGE SCALE GENOMIC DNA]</scope>
    <source>
        <strain evidence="3 4">CECT 7927</strain>
    </source>
</reference>
<dbReference type="Proteomes" id="UP000196125">
    <property type="component" value="Unassembled WGS sequence"/>
</dbReference>
<dbReference type="AlphaFoldDB" id="A0A1Y6INE6"/>
<evidence type="ECO:0000256" key="1">
    <source>
        <dbReference type="SAM" id="Phobius"/>
    </source>
</evidence>
<proteinExistence type="predicted"/>
<keyword evidence="1" id="KW-1133">Transmembrane helix</keyword>
<evidence type="ECO:0000313" key="2">
    <source>
        <dbReference type="EMBL" id="MDW6004036.1"/>
    </source>
</evidence>
<keyword evidence="1" id="KW-0472">Membrane</keyword>
<name>A0A1Y6INE6_9VIBR</name>
<evidence type="ECO:0000313" key="3">
    <source>
        <dbReference type="EMBL" id="SMR99166.1"/>
    </source>
</evidence>